<dbReference type="GO" id="GO:0005737">
    <property type="term" value="C:cytoplasm"/>
    <property type="evidence" value="ECO:0007669"/>
    <property type="project" value="TreeGrafter"/>
</dbReference>
<dbReference type="GO" id="GO:0005730">
    <property type="term" value="C:nucleolus"/>
    <property type="evidence" value="ECO:0007669"/>
    <property type="project" value="TreeGrafter"/>
</dbReference>
<feature type="compositionally biased region" description="Acidic residues" evidence="2">
    <location>
        <begin position="97"/>
        <end position="107"/>
    </location>
</feature>
<feature type="region of interest" description="Disordered" evidence="2">
    <location>
        <begin position="87"/>
        <end position="107"/>
    </location>
</feature>
<dbReference type="AlphaFoldDB" id="A0A9W7FBB9"/>
<dbReference type="InterPro" id="IPR007955">
    <property type="entry name" value="Bystin"/>
</dbReference>
<feature type="compositionally biased region" description="Basic residues" evidence="2">
    <location>
        <begin position="1"/>
        <end position="11"/>
    </location>
</feature>
<reference evidence="4" key="1">
    <citation type="journal article" date="2023" name="Commun. Biol.">
        <title>Genome analysis of Parmales, the sister group of diatoms, reveals the evolutionary specialization of diatoms from phago-mixotrophs to photoautotrophs.</title>
        <authorList>
            <person name="Ban H."/>
            <person name="Sato S."/>
            <person name="Yoshikawa S."/>
            <person name="Yamada K."/>
            <person name="Nakamura Y."/>
            <person name="Ichinomiya M."/>
            <person name="Sato N."/>
            <person name="Blanc-Mathieu R."/>
            <person name="Endo H."/>
            <person name="Kuwata A."/>
            <person name="Ogata H."/>
        </authorList>
    </citation>
    <scope>NUCLEOTIDE SEQUENCE [LARGE SCALE GENOMIC DNA]</scope>
    <source>
        <strain evidence="4">NIES 3700</strain>
    </source>
</reference>
<evidence type="ECO:0000313" key="3">
    <source>
        <dbReference type="EMBL" id="GMI09012.1"/>
    </source>
</evidence>
<evidence type="ECO:0000256" key="1">
    <source>
        <dbReference type="ARBA" id="ARBA00007114"/>
    </source>
</evidence>
<feature type="compositionally biased region" description="Acidic residues" evidence="2">
    <location>
        <begin position="178"/>
        <end position="190"/>
    </location>
</feature>
<dbReference type="Proteomes" id="UP001165122">
    <property type="component" value="Unassembled WGS sequence"/>
</dbReference>
<feature type="region of interest" description="Disordered" evidence="2">
    <location>
        <begin position="1"/>
        <end position="60"/>
    </location>
</feature>
<feature type="compositionally biased region" description="Acidic residues" evidence="2">
    <location>
        <begin position="43"/>
        <end position="52"/>
    </location>
</feature>
<comment type="caution">
    <text evidence="3">The sequence shown here is derived from an EMBL/GenBank/DDBJ whole genome shotgun (WGS) entry which is preliminary data.</text>
</comment>
<organism evidence="3 4">
    <name type="scientific">Triparma laevis f. longispina</name>
    <dbReference type="NCBI Taxonomy" id="1714387"/>
    <lineage>
        <taxon>Eukaryota</taxon>
        <taxon>Sar</taxon>
        <taxon>Stramenopiles</taxon>
        <taxon>Ochrophyta</taxon>
        <taxon>Bolidophyceae</taxon>
        <taxon>Parmales</taxon>
        <taxon>Triparmaceae</taxon>
        <taxon>Triparma</taxon>
    </lineage>
</organism>
<dbReference type="GO" id="GO:0030515">
    <property type="term" value="F:snoRNA binding"/>
    <property type="evidence" value="ECO:0007669"/>
    <property type="project" value="TreeGrafter"/>
</dbReference>
<evidence type="ECO:0000313" key="4">
    <source>
        <dbReference type="Proteomes" id="UP001165122"/>
    </source>
</evidence>
<proteinExistence type="inferred from homology"/>
<dbReference type="OrthoDB" id="2192561at2759"/>
<feature type="compositionally biased region" description="Basic and acidic residues" evidence="2">
    <location>
        <begin position="167"/>
        <end position="177"/>
    </location>
</feature>
<sequence>MPKQPKKKSSKNPHQPLGQEIRDAELSQKYARPSKKSSTLSPDSDDDEEEPFMSEKDSAKIVNMAREQQEDMESYGEKITFIEDGDKKKEKKKMVYEDDSDYDSDEGTVESIEMDESDFLKATEDGGYVSVSMGLGAGEEEIISKLMGGGEQGGRRTLADMIMEKIGEKERGMNGEGEREEEGEDAEEEQQPSPFPPKVVEVYTSIGIVLSRYTAGKLPKAFKVIPSLTEWEDILYLTRPDKWTPQAMFAATKIFASNLNPRMAQRFFNLVLLDAVRADILANKKLNYHYYQSLKKSLYKPAAFFKGILLPLCKENCTLREAAIVSSVLAKVSVPVSHSAVALHKISTLPYSGGQAVFIRTLLDKKYSLPIPVIKAVVNYFCIPYKKAMERKSSGVSRSSDEPLPVLWHQALLVFCQRYKGSLTEEDKEGIRLVSKVEQHYQITKEVRRELFGVKGYKNEFGEEEGEGGEETMMLA</sequence>
<protein>
    <recommendedName>
        <fullName evidence="5">Bystin</fullName>
    </recommendedName>
</protein>
<accession>A0A9W7FBB9</accession>
<keyword evidence="4" id="KW-1185">Reference proteome</keyword>
<dbReference type="Pfam" id="PF05291">
    <property type="entry name" value="Bystin"/>
    <property type="match status" value="1"/>
</dbReference>
<evidence type="ECO:0008006" key="5">
    <source>
        <dbReference type="Google" id="ProtNLM"/>
    </source>
</evidence>
<dbReference type="EMBL" id="BRXW01000131">
    <property type="protein sequence ID" value="GMI09012.1"/>
    <property type="molecule type" value="Genomic_DNA"/>
</dbReference>
<feature type="compositionally biased region" description="Basic and acidic residues" evidence="2">
    <location>
        <begin position="87"/>
        <end position="96"/>
    </location>
</feature>
<gene>
    <name evidence="3" type="ORF">TrLO_g4748</name>
</gene>
<name>A0A9W7FBB9_9STRA</name>
<evidence type="ECO:0000256" key="2">
    <source>
        <dbReference type="SAM" id="MobiDB-lite"/>
    </source>
</evidence>
<feature type="region of interest" description="Disordered" evidence="2">
    <location>
        <begin position="167"/>
        <end position="196"/>
    </location>
</feature>
<dbReference type="GO" id="GO:0030688">
    <property type="term" value="C:preribosome, small subunit precursor"/>
    <property type="evidence" value="ECO:0007669"/>
    <property type="project" value="TreeGrafter"/>
</dbReference>
<comment type="similarity">
    <text evidence="1">Belongs to the bystin family.</text>
</comment>
<dbReference type="GO" id="GO:0006364">
    <property type="term" value="P:rRNA processing"/>
    <property type="evidence" value="ECO:0007669"/>
    <property type="project" value="TreeGrafter"/>
</dbReference>
<dbReference type="PANTHER" id="PTHR12821">
    <property type="entry name" value="BYSTIN"/>
    <property type="match status" value="1"/>
</dbReference>
<dbReference type="PANTHER" id="PTHR12821:SF0">
    <property type="entry name" value="BYSTIN"/>
    <property type="match status" value="1"/>
</dbReference>